<keyword evidence="1" id="KW-0812">Transmembrane</keyword>
<feature type="domain" description="Cytochrome P460" evidence="2">
    <location>
        <begin position="97"/>
        <end position="218"/>
    </location>
</feature>
<gene>
    <name evidence="3" type="ORF">RGQ30_00450</name>
</gene>
<evidence type="ECO:0000259" key="2">
    <source>
        <dbReference type="Pfam" id="PF16694"/>
    </source>
</evidence>
<organism evidence="3 4">
    <name type="scientific">Limnobacter thiooxidans</name>
    <dbReference type="NCBI Taxonomy" id="131080"/>
    <lineage>
        <taxon>Bacteria</taxon>
        <taxon>Pseudomonadati</taxon>
        <taxon>Pseudomonadota</taxon>
        <taxon>Betaproteobacteria</taxon>
        <taxon>Burkholderiales</taxon>
        <taxon>Burkholderiaceae</taxon>
        <taxon>Limnobacter</taxon>
    </lineage>
</organism>
<dbReference type="CDD" id="cd20716">
    <property type="entry name" value="cyt_P460_fam"/>
    <property type="match status" value="1"/>
</dbReference>
<keyword evidence="1" id="KW-1133">Transmembrane helix</keyword>
<dbReference type="EMBL" id="AP028947">
    <property type="protein sequence ID" value="BET24544.1"/>
    <property type="molecule type" value="Genomic_DNA"/>
</dbReference>
<dbReference type="Gene3D" id="3.50.70.20">
    <property type="entry name" value="Cytochrome P460"/>
    <property type="match status" value="1"/>
</dbReference>
<reference evidence="3 4" key="1">
    <citation type="submission" date="2023-10" db="EMBL/GenBank/DDBJ databases">
        <title>Complete Genome Sequence of Limnobacter thiooxidans CS-K2T, Isolated from freshwater lake sediments in Bavaria, Germany.</title>
        <authorList>
            <person name="Naruki M."/>
            <person name="Watanabe A."/>
            <person name="Warashina T."/>
            <person name="Morita T."/>
            <person name="Arakawa K."/>
        </authorList>
    </citation>
    <scope>NUCLEOTIDE SEQUENCE [LARGE SCALE GENOMIC DNA]</scope>
    <source>
        <strain evidence="3 4">CS-K2</strain>
    </source>
</reference>
<evidence type="ECO:0000313" key="4">
    <source>
        <dbReference type="Proteomes" id="UP001329151"/>
    </source>
</evidence>
<dbReference type="Proteomes" id="UP001329151">
    <property type="component" value="Chromosome"/>
</dbReference>
<accession>A0AA86IX31</accession>
<protein>
    <recommendedName>
        <fullName evidence="2">Cytochrome P460 domain-containing protein</fullName>
    </recommendedName>
</protein>
<keyword evidence="1" id="KW-0472">Membrane</keyword>
<dbReference type="InterPro" id="IPR038142">
    <property type="entry name" value="Cytochrome_P460_sp"/>
</dbReference>
<sequence length="255" mass="27841">MPFVDKLCDYPSLNLLGQIGLEWVDQGKPLNLLLARLNSCEEEVLALFSGCNFCCTNKKGKKMKRLMLVVSTTVVLAGCAAGGMFGPAPKDGELAQPSDYKSWPVFLAGIEKPTGHVRDIYINPTGASAKKGDVFPNGTVSVMEIYKATKTGDKMTKASLEKVFVMYKGKDWGSTAPEGMKTGDWVYAAFEPNGQPAKVDYATCRGCHIPLADKDYIFHYDKYFDTRKSAQMLNGQTGKVAMSVDEVHLAAVLTK</sequence>
<keyword evidence="4" id="KW-1185">Reference proteome</keyword>
<proteinExistence type="predicted"/>
<dbReference type="KEGG" id="lto:RGQ30_00450"/>
<dbReference type="InterPro" id="IPR032033">
    <property type="entry name" value="Cytochrome_P460"/>
</dbReference>
<evidence type="ECO:0000256" key="1">
    <source>
        <dbReference type="SAM" id="Phobius"/>
    </source>
</evidence>
<dbReference type="AlphaFoldDB" id="A0AA86IX31"/>
<evidence type="ECO:0000313" key="3">
    <source>
        <dbReference type="EMBL" id="BET24544.1"/>
    </source>
</evidence>
<dbReference type="Pfam" id="PF16694">
    <property type="entry name" value="Cytochrome_P460"/>
    <property type="match status" value="1"/>
</dbReference>
<feature type="transmembrane region" description="Helical" evidence="1">
    <location>
        <begin position="66"/>
        <end position="86"/>
    </location>
</feature>
<name>A0AA86IX31_9BURK</name>